<feature type="compositionally biased region" description="Polar residues" evidence="1">
    <location>
        <begin position="584"/>
        <end position="600"/>
    </location>
</feature>
<feature type="region of interest" description="Disordered" evidence="1">
    <location>
        <begin position="675"/>
        <end position="1503"/>
    </location>
</feature>
<feature type="region of interest" description="Disordered" evidence="1">
    <location>
        <begin position="276"/>
        <end position="315"/>
    </location>
</feature>
<feature type="compositionally biased region" description="Low complexity" evidence="1">
    <location>
        <begin position="396"/>
        <end position="409"/>
    </location>
</feature>
<evidence type="ECO:0000256" key="1">
    <source>
        <dbReference type="SAM" id="MobiDB-lite"/>
    </source>
</evidence>
<evidence type="ECO:0000313" key="2">
    <source>
        <dbReference type="EMBL" id="KAF1994287.1"/>
    </source>
</evidence>
<feature type="compositionally biased region" description="Low complexity" evidence="1">
    <location>
        <begin position="767"/>
        <end position="783"/>
    </location>
</feature>
<feature type="compositionally biased region" description="Polar residues" evidence="1">
    <location>
        <begin position="1447"/>
        <end position="1462"/>
    </location>
</feature>
<feature type="compositionally biased region" description="Polar residues" evidence="1">
    <location>
        <begin position="481"/>
        <end position="493"/>
    </location>
</feature>
<evidence type="ECO:0000313" key="3">
    <source>
        <dbReference type="Proteomes" id="UP000799779"/>
    </source>
</evidence>
<sequence length="1521" mass="163543">MQAHQPPPSYSATLAATKAVANHREPHVVLSSAAAATALRTHVQSPTLVGDTITKRMARRGSLSSQGSGTRPTNALRRHSSSGSMTERSFRAPSPSRHSPADVDRNAPPVPQLPAEVPGVGVVHRRASSVEPPPAYRVASPVGRGGGRGVSLDRATASPQPGLGKGRPRASGLSQVVEDESDSPRSVNFSRPMSAQGTSSPTQATALPKAASSGWFGGPVVNADARFRGQPPPRPKTADGLSAYQRQQVQQSVRNAAEKPVSTHRRELSHGMEGARLSTGGMRAKPRGSSVHSQPMRYAPAQPVDPKSPDAVYDPSTRTFVHKQDAMARFRERHENVEEHEQEYAAERMPAPRSQQRVSQPAPIPIEREHEPSPTPPPKRSQRVAEPATKHLGFQSAPEPSSLAAPPTATFARQSSEDFADADIRPSVDANTSRKMGTAAPARAVEEPVTSPKLAPNLDSPYPRVATPIDPDTLLGHGRGTTRSLERTASLSPPRNAHFAPVAVELPNGVKHQPPPRSYSPAKSAMKSSPAISRRSSSIDGRGIGSETSDNVSDAGVKRKKKVRVSFEEEPVIAGTSAYAEPDTPSTPSGLEASKWSTANRNHDFDGALAPRAALPSFGSIRDRNRRSGDDESPEKVTETISSSLSTSVNSIRDPLETSNDHVVGGILAQDFARKSQLTAPQEPLPPEVTTVEGTGYGSDSDQSDSAYDNHVPTYTREQVPEQPPQPSLPELEPKSLSNPVENKPSVSDVPLIAIQPASPGIPYEPPAAQEQPQVVEQKAPPQSHRTIIPGGWDEYLDAEEEDKEPAPAPTGVTPTPIQAQSQDEESSTDNDSIYSDAAEDFDDDDGGVFASIDAVVESPVDNRPSGLSYSKYANKQHEEPQSSISDEQHRDTTTEVSQPKAQDWNATQNHGGGLGDARKQKTHIQTPTERVASAKATVPTIQPPKPKQASAPAARRTQVEQPSKARQAPRTSQPQPAAQPRKSAMKQAAPAPVYNQPVAGSEPHMRKSMRAGGSGPPQMQDSSTHMRKSMRGNDPFVSSGGPQGRATMRQSMPPLDTRPPKGALQKRHIPATATPRARPQSASGPLKATPAPTYDSDSDASASSFQRERRRPSKGQDGKYAMRRSMRSGPAPTMRQAPPMRSVSPPVPVRSPTPSSLRKSMRPTSPTPAPEQSKSSKFSMRSLSPAGRFKMGRTTSKEAPPMPAKVAPPRMTDNFKGFGKGPAPTAPALSTSKTRFKSRFEDSSDEEEELPRRFQSRFVDSDEEDEKYELPPGLTPVRGIPRRAGEEDGDSTDLEEEASDAETAPRTDTKDIEKPMTNGKVTGEGASFSGGSLRSSKHAPSPLPTFEPGQKSKPKRSFFGLGKKKKTALERTPEPAQEPTISRPEMARSAPSDIPMPPSHRHRPLSAIQEDQIADQTTPQRAPKLQRRNTPQFGRSVSDSWPLPDSQPQNLDTNARPQSSDGLPGKRASSLRPTLTKRHSSAVSEVRMGMDPKTGKEVVVGRSGKKKKFQGLRRVFGLDS</sequence>
<feature type="compositionally biased region" description="Basic and acidic residues" evidence="1">
    <location>
        <begin position="1304"/>
        <end position="1315"/>
    </location>
</feature>
<dbReference type="OrthoDB" id="5423926at2759"/>
<proteinExistence type="predicted"/>
<feature type="compositionally biased region" description="Polar residues" evidence="1">
    <location>
        <begin position="698"/>
        <end position="707"/>
    </location>
</feature>
<feature type="compositionally biased region" description="Polar residues" evidence="1">
    <location>
        <begin position="184"/>
        <end position="205"/>
    </location>
</feature>
<feature type="region of interest" description="Disordered" evidence="1">
    <location>
        <begin position="49"/>
        <end position="205"/>
    </location>
</feature>
<feature type="compositionally biased region" description="Basic and acidic residues" evidence="1">
    <location>
        <begin position="621"/>
        <end position="638"/>
    </location>
</feature>
<feature type="compositionally biased region" description="Low complexity" evidence="1">
    <location>
        <begin position="1174"/>
        <end position="1185"/>
    </location>
</feature>
<feature type="compositionally biased region" description="Low complexity" evidence="1">
    <location>
        <begin position="519"/>
        <end position="541"/>
    </location>
</feature>
<dbReference type="EMBL" id="ML977665">
    <property type="protein sequence ID" value="KAF1994287.1"/>
    <property type="molecule type" value="Genomic_DNA"/>
</dbReference>
<feature type="compositionally biased region" description="Basic and acidic residues" evidence="1">
    <location>
        <begin position="334"/>
        <end position="346"/>
    </location>
</feature>
<accession>A0A6A5VZE7</accession>
<feature type="compositionally biased region" description="Acidic residues" evidence="1">
    <location>
        <begin position="838"/>
        <end position="847"/>
    </location>
</feature>
<keyword evidence="3" id="KW-1185">Reference proteome</keyword>
<feature type="compositionally biased region" description="Basic and acidic residues" evidence="1">
    <location>
        <begin position="876"/>
        <end position="894"/>
    </location>
</feature>
<feature type="compositionally biased region" description="Low complexity" evidence="1">
    <location>
        <begin position="642"/>
        <end position="651"/>
    </location>
</feature>
<dbReference type="Proteomes" id="UP000799779">
    <property type="component" value="Unassembled WGS sequence"/>
</dbReference>
<feature type="compositionally biased region" description="Polar residues" evidence="1">
    <location>
        <begin position="62"/>
        <end position="73"/>
    </location>
</feature>
<feature type="compositionally biased region" description="Polar residues" evidence="1">
    <location>
        <begin position="1429"/>
        <end position="1440"/>
    </location>
</feature>
<feature type="compositionally biased region" description="Basic residues" evidence="1">
    <location>
        <begin position="1353"/>
        <end position="1367"/>
    </location>
</feature>
<organism evidence="2 3">
    <name type="scientific">Amniculicola lignicola CBS 123094</name>
    <dbReference type="NCBI Taxonomy" id="1392246"/>
    <lineage>
        <taxon>Eukaryota</taxon>
        <taxon>Fungi</taxon>
        <taxon>Dikarya</taxon>
        <taxon>Ascomycota</taxon>
        <taxon>Pezizomycotina</taxon>
        <taxon>Dothideomycetes</taxon>
        <taxon>Pleosporomycetidae</taxon>
        <taxon>Pleosporales</taxon>
        <taxon>Amniculicolaceae</taxon>
        <taxon>Amniculicola</taxon>
    </lineage>
</organism>
<protein>
    <submittedName>
        <fullName evidence="2">Uncharacterized protein</fullName>
    </submittedName>
</protein>
<gene>
    <name evidence="2" type="ORF">P154DRAFT_567466</name>
</gene>
<feature type="compositionally biased region" description="Polar residues" evidence="1">
    <location>
        <begin position="895"/>
        <end position="910"/>
    </location>
</feature>
<feature type="compositionally biased region" description="Acidic residues" evidence="1">
    <location>
        <begin position="1288"/>
        <end position="1301"/>
    </location>
</feature>
<name>A0A6A5VZE7_9PLEO</name>
<feature type="region of interest" description="Disordered" evidence="1">
    <location>
        <begin position="334"/>
        <end position="661"/>
    </location>
</feature>
<reference evidence="2" key="1">
    <citation type="journal article" date="2020" name="Stud. Mycol.">
        <title>101 Dothideomycetes genomes: a test case for predicting lifestyles and emergence of pathogens.</title>
        <authorList>
            <person name="Haridas S."/>
            <person name="Albert R."/>
            <person name="Binder M."/>
            <person name="Bloem J."/>
            <person name="Labutti K."/>
            <person name="Salamov A."/>
            <person name="Andreopoulos B."/>
            <person name="Baker S."/>
            <person name="Barry K."/>
            <person name="Bills G."/>
            <person name="Bluhm B."/>
            <person name="Cannon C."/>
            <person name="Castanera R."/>
            <person name="Culley D."/>
            <person name="Daum C."/>
            <person name="Ezra D."/>
            <person name="Gonzalez J."/>
            <person name="Henrissat B."/>
            <person name="Kuo A."/>
            <person name="Liang C."/>
            <person name="Lipzen A."/>
            <person name="Lutzoni F."/>
            <person name="Magnuson J."/>
            <person name="Mondo S."/>
            <person name="Nolan M."/>
            <person name="Ohm R."/>
            <person name="Pangilinan J."/>
            <person name="Park H.-J."/>
            <person name="Ramirez L."/>
            <person name="Alfaro M."/>
            <person name="Sun H."/>
            <person name="Tritt A."/>
            <person name="Yoshinaga Y."/>
            <person name="Zwiers L.-H."/>
            <person name="Turgeon B."/>
            <person name="Goodwin S."/>
            <person name="Spatafora J."/>
            <person name="Crous P."/>
            <person name="Grigoriev I."/>
        </authorList>
    </citation>
    <scope>NUCLEOTIDE SEQUENCE</scope>
    <source>
        <strain evidence="2">CBS 123094</strain>
    </source>
</reference>
<feature type="compositionally biased region" description="Low complexity" evidence="1">
    <location>
        <begin position="729"/>
        <end position="740"/>
    </location>
</feature>
<feature type="compositionally biased region" description="Acidic residues" evidence="1">
    <location>
        <begin position="795"/>
        <end position="804"/>
    </location>
</feature>